<evidence type="ECO:0000256" key="7">
    <source>
        <dbReference type="SAM" id="SignalP"/>
    </source>
</evidence>
<dbReference type="Pfam" id="PF16403">
    <property type="entry name" value="Bact_surface_Ig-like"/>
    <property type="match status" value="1"/>
</dbReference>
<keyword evidence="4" id="KW-0572">Peptidoglycan-anchor</keyword>
<keyword evidence="11" id="KW-1185">Reference proteome</keyword>
<dbReference type="Pfam" id="PF00746">
    <property type="entry name" value="Gram_pos_anchor"/>
    <property type="match status" value="1"/>
</dbReference>
<feature type="transmembrane region" description="Helical" evidence="6">
    <location>
        <begin position="450"/>
        <end position="468"/>
    </location>
</feature>
<comment type="caution">
    <text evidence="10">The sequence shown here is derived from an EMBL/GenBank/DDBJ whole genome shotgun (WGS) entry which is preliminary data.</text>
</comment>
<feature type="compositionally biased region" description="Polar residues" evidence="5">
    <location>
        <begin position="37"/>
        <end position="49"/>
    </location>
</feature>
<evidence type="ECO:0000259" key="9">
    <source>
        <dbReference type="Pfam" id="PF16403"/>
    </source>
</evidence>
<dbReference type="InterPro" id="IPR019931">
    <property type="entry name" value="LPXTG_anchor"/>
</dbReference>
<proteinExistence type="predicted"/>
<evidence type="ECO:0000256" key="3">
    <source>
        <dbReference type="ARBA" id="ARBA00022729"/>
    </source>
</evidence>
<feature type="signal peptide" evidence="7">
    <location>
        <begin position="1"/>
        <end position="27"/>
    </location>
</feature>
<accession>A0ABS3HP53</accession>
<keyword evidence="2" id="KW-0964">Secreted</keyword>
<protein>
    <submittedName>
        <fullName evidence="10">DUF5011 domain-containing protein</fullName>
    </submittedName>
</protein>
<dbReference type="InterPro" id="IPR013783">
    <property type="entry name" value="Ig-like_fold"/>
</dbReference>
<evidence type="ECO:0000313" key="11">
    <source>
        <dbReference type="Proteomes" id="UP000664495"/>
    </source>
</evidence>
<evidence type="ECO:0000259" key="8">
    <source>
        <dbReference type="Pfam" id="PF00746"/>
    </source>
</evidence>
<dbReference type="InterPro" id="IPR032179">
    <property type="entry name" value="Cry22Aa_Ig-like"/>
</dbReference>
<name>A0ABS3HP53_9ENTE</name>
<evidence type="ECO:0000256" key="5">
    <source>
        <dbReference type="SAM" id="MobiDB-lite"/>
    </source>
</evidence>
<feature type="domain" description="Pesticidal crystal protein Cry22Aa Ig-like" evidence="9">
    <location>
        <begin position="70"/>
        <end position="135"/>
    </location>
</feature>
<evidence type="ECO:0000313" key="10">
    <source>
        <dbReference type="EMBL" id="MBO0455123.1"/>
    </source>
</evidence>
<dbReference type="EMBL" id="JAFLVR010000100">
    <property type="protein sequence ID" value="MBO0455123.1"/>
    <property type="molecule type" value="Genomic_DNA"/>
</dbReference>
<gene>
    <name evidence="10" type="ORF">JZO85_22980</name>
</gene>
<evidence type="ECO:0000256" key="1">
    <source>
        <dbReference type="ARBA" id="ARBA00022512"/>
    </source>
</evidence>
<keyword evidence="3 7" id="KW-0732">Signal</keyword>
<keyword evidence="1" id="KW-0134">Cell wall</keyword>
<evidence type="ECO:0000256" key="2">
    <source>
        <dbReference type="ARBA" id="ARBA00022525"/>
    </source>
</evidence>
<dbReference type="Gene3D" id="2.60.40.10">
    <property type="entry name" value="Immunoglobulins"/>
    <property type="match status" value="1"/>
</dbReference>
<keyword evidence="6" id="KW-1133">Transmembrane helix</keyword>
<feature type="region of interest" description="Disordered" evidence="5">
    <location>
        <begin position="37"/>
        <end position="66"/>
    </location>
</feature>
<dbReference type="Proteomes" id="UP000664495">
    <property type="component" value="Unassembled WGS sequence"/>
</dbReference>
<sequence>MKKKHLVMTLFVSSLMLGIYQSQTSIAAEQKVMQESSSVVESTSNPVLHQSTSQTTESSTKESEESLPKIIGVKNQTLALKQVFDPKAGVTATDAKDGVLTNKVEVTGKVDTSKAGTYKLTYSVVNSQGKKSEKSVSIDVQPKEATSYRAELSAFSLPKNAKYSDEILKRVVIKNNENQTIANTGVKVAVEGEERATKLGTSPIKFSLTMPDGVNFSSTVNITVFSGIRVVEPKERYTYGGSIYEDGIDFLKYIEAYEIDSQGKEKRLEGYDAESGIGIKVLKTDLDVSVPGKYSILYRLTNSLGETLEHTSYVTVIKKKTLDAPTIQANDQLLYVGDVLTKEIILGWAKTTHADKVIFEVLDDSILVNNESNRLKQAGSYKIRYTASRIDEATQAELTAQKTITLTVKEKETVPMTSTPTTNVKKTAPTSANNAAVKSLPKTGSKTSDLNLILFGMALVGIVAFSAIKKKVQQ</sequence>
<dbReference type="NCBIfam" id="TIGR01167">
    <property type="entry name" value="LPXTG_anchor"/>
    <property type="match status" value="1"/>
</dbReference>
<keyword evidence="6" id="KW-0812">Transmembrane</keyword>
<organism evidence="10 11">
    <name type="scientific">Candidatus Enterococcus murrayae</name>
    <dbReference type="NCBI Taxonomy" id="2815321"/>
    <lineage>
        <taxon>Bacteria</taxon>
        <taxon>Bacillati</taxon>
        <taxon>Bacillota</taxon>
        <taxon>Bacilli</taxon>
        <taxon>Lactobacillales</taxon>
        <taxon>Enterococcaceae</taxon>
        <taxon>Enterococcus</taxon>
    </lineage>
</organism>
<evidence type="ECO:0000256" key="6">
    <source>
        <dbReference type="SAM" id="Phobius"/>
    </source>
</evidence>
<reference evidence="10 11" key="1">
    <citation type="submission" date="2021-03" db="EMBL/GenBank/DDBJ databases">
        <title>Enterococcal diversity collection.</title>
        <authorList>
            <person name="Gilmore M.S."/>
            <person name="Schwartzman J."/>
            <person name="Van Tyne D."/>
            <person name="Martin M."/>
            <person name="Earl A.M."/>
            <person name="Manson A.L."/>
            <person name="Straub T."/>
            <person name="Salamzade R."/>
            <person name="Saavedra J."/>
            <person name="Lebreton F."/>
            <person name="Prichula J."/>
            <person name="Schaufler K."/>
            <person name="Gaca A."/>
            <person name="Sgardioli B."/>
            <person name="Wagenaar J."/>
            <person name="Strong T."/>
        </authorList>
    </citation>
    <scope>NUCLEOTIDE SEQUENCE [LARGE SCALE GENOMIC DNA]</scope>
    <source>
        <strain evidence="10 11">MJM16</strain>
    </source>
</reference>
<dbReference type="RefSeq" id="WP_207110837.1">
    <property type="nucleotide sequence ID" value="NZ_JAFLVR010000100.1"/>
</dbReference>
<keyword evidence="6" id="KW-0472">Membrane</keyword>
<feature type="domain" description="Gram-positive cocci surface proteins LPxTG" evidence="8">
    <location>
        <begin position="433"/>
        <end position="471"/>
    </location>
</feature>
<feature type="chain" id="PRO_5046897292" evidence="7">
    <location>
        <begin position="28"/>
        <end position="474"/>
    </location>
</feature>
<evidence type="ECO:0000256" key="4">
    <source>
        <dbReference type="ARBA" id="ARBA00023088"/>
    </source>
</evidence>